<feature type="compositionally biased region" description="Pro residues" evidence="1">
    <location>
        <begin position="119"/>
        <end position="169"/>
    </location>
</feature>
<comment type="caution">
    <text evidence="2">The sequence shown here is derived from an EMBL/GenBank/DDBJ whole genome shotgun (WGS) entry which is preliminary data.</text>
</comment>
<reference evidence="2 3" key="1">
    <citation type="submission" date="2020-08" db="EMBL/GenBank/DDBJ databases">
        <title>Cohnella phylogeny.</title>
        <authorList>
            <person name="Dunlap C."/>
        </authorList>
    </citation>
    <scope>NUCLEOTIDE SEQUENCE [LARGE SCALE GENOMIC DNA]</scope>
    <source>
        <strain evidence="2 3">DSM 25239</strain>
    </source>
</reference>
<accession>A0A841TX25</accession>
<dbReference type="PRINTS" id="PR01217">
    <property type="entry name" value="PRICHEXTENSN"/>
</dbReference>
<gene>
    <name evidence="2" type="ORF">H7B90_12180</name>
</gene>
<keyword evidence="3" id="KW-1185">Reference proteome</keyword>
<organism evidence="2 3">
    <name type="scientific">Cohnella xylanilytica</name>
    <dbReference type="NCBI Taxonomy" id="557555"/>
    <lineage>
        <taxon>Bacteria</taxon>
        <taxon>Bacillati</taxon>
        <taxon>Bacillota</taxon>
        <taxon>Bacilli</taxon>
        <taxon>Bacillales</taxon>
        <taxon>Paenibacillaceae</taxon>
        <taxon>Cohnella</taxon>
    </lineage>
</organism>
<evidence type="ECO:0000256" key="1">
    <source>
        <dbReference type="SAM" id="MobiDB-lite"/>
    </source>
</evidence>
<feature type="region of interest" description="Disordered" evidence="1">
    <location>
        <begin position="1"/>
        <end position="80"/>
    </location>
</feature>
<sequence length="286" mass="29157">MPRQRPASVRPNARRSSGGSAGSKAKIAAHAPKAQPQAGSAKAKLAARLPKAKRAPSKIKPAVPKVRLHQSGGEPVPVPPVRQIPWWVFPENERALQPGGTIGGGATGGTAGGSAGLLPPGPGPGPGPSPGPGPGPFPPPPFPGPGPGPGPFPPPPPPRPPGPFPPPGPPFPFPLPFPVPFPTPVPFPPQPTPAYIAIRVNGGFAFPGVTQTTYVGFYPGITLRIALQLSGLVAFGFGGRIASVAGIRIGPNIAVRILYNGRVIPESLLNLPADPFSSINLLLYII</sequence>
<dbReference type="Proteomes" id="UP000553776">
    <property type="component" value="Unassembled WGS sequence"/>
</dbReference>
<evidence type="ECO:0000313" key="3">
    <source>
        <dbReference type="Proteomes" id="UP000553776"/>
    </source>
</evidence>
<feature type="compositionally biased region" description="Gly residues" evidence="1">
    <location>
        <begin position="100"/>
        <end position="115"/>
    </location>
</feature>
<dbReference type="AlphaFoldDB" id="A0A841TX25"/>
<protein>
    <submittedName>
        <fullName evidence="2">Uncharacterized protein</fullName>
    </submittedName>
</protein>
<feature type="compositionally biased region" description="Low complexity" evidence="1">
    <location>
        <begin position="14"/>
        <end position="31"/>
    </location>
</feature>
<name>A0A841TX25_9BACL</name>
<dbReference type="RefSeq" id="WP_185136150.1">
    <property type="nucleotide sequence ID" value="NZ_JACJVR010000048.1"/>
</dbReference>
<feature type="region of interest" description="Disordered" evidence="1">
    <location>
        <begin position="95"/>
        <end position="169"/>
    </location>
</feature>
<dbReference type="EMBL" id="JACJVR010000048">
    <property type="protein sequence ID" value="MBB6692159.1"/>
    <property type="molecule type" value="Genomic_DNA"/>
</dbReference>
<proteinExistence type="predicted"/>
<evidence type="ECO:0000313" key="2">
    <source>
        <dbReference type="EMBL" id="MBB6692159.1"/>
    </source>
</evidence>
<feature type="compositionally biased region" description="Low complexity" evidence="1">
    <location>
        <begin position="40"/>
        <end position="49"/>
    </location>
</feature>